<keyword evidence="2" id="KW-1185">Reference proteome</keyword>
<dbReference type="HOGENOM" id="CLU_1281475_0_0_7"/>
<sequence>MVAENFMGKYLADYTFEDLIGMTRKQLMALFYQLDAPDMGEMRGEYRAMLLDSGYIINRILARLYLHFTWGDWQHKAFEPLGEAHGHGYNTFITDQTILYENYYAAAFMKLVSVFKSFFRTNSPRRLARIMLNRTSMVTSVFDGRPSFQLRYRDYNTFFTSTMTDEVRKVNDRLYLGIGRLTVTFGKYNPMPFVLIGPPGPWTGPDIPWPENTRR</sequence>
<proteinExistence type="predicted"/>
<dbReference type="EMBL" id="CP000859">
    <property type="protein sequence ID" value="ABW67364.1"/>
    <property type="molecule type" value="Genomic_DNA"/>
</dbReference>
<evidence type="ECO:0000313" key="2">
    <source>
        <dbReference type="Proteomes" id="UP000008561"/>
    </source>
</evidence>
<dbReference type="KEGG" id="dol:Dole_1560"/>
<dbReference type="AlphaFoldDB" id="A8ZZW4"/>
<reference evidence="1 2" key="1">
    <citation type="submission" date="2007-10" db="EMBL/GenBank/DDBJ databases">
        <title>Complete sequence of Desulfococcus oleovorans Hxd3.</title>
        <authorList>
            <consortium name="US DOE Joint Genome Institute"/>
            <person name="Copeland A."/>
            <person name="Lucas S."/>
            <person name="Lapidus A."/>
            <person name="Barry K."/>
            <person name="Glavina del Rio T."/>
            <person name="Dalin E."/>
            <person name="Tice H."/>
            <person name="Pitluck S."/>
            <person name="Kiss H."/>
            <person name="Brettin T."/>
            <person name="Bruce D."/>
            <person name="Detter J.C."/>
            <person name="Han C."/>
            <person name="Schmutz J."/>
            <person name="Larimer F."/>
            <person name="Land M."/>
            <person name="Hauser L."/>
            <person name="Kyrpides N."/>
            <person name="Kim E."/>
            <person name="Wawrik B."/>
            <person name="Richardson P."/>
        </authorList>
    </citation>
    <scope>NUCLEOTIDE SEQUENCE [LARGE SCALE GENOMIC DNA]</scope>
    <source>
        <strain evidence="2">DSM 6200 / JCM 39069 / Hxd3</strain>
    </source>
</reference>
<name>A8ZZW4_DESOH</name>
<protein>
    <submittedName>
        <fullName evidence="1">Uncharacterized protein</fullName>
    </submittedName>
</protein>
<dbReference type="STRING" id="96561.Dole_1560"/>
<dbReference type="eggNOG" id="ENOG5032YCS">
    <property type="taxonomic scope" value="Bacteria"/>
</dbReference>
<gene>
    <name evidence="1" type="ordered locus">Dole_1560</name>
</gene>
<dbReference type="OrthoDB" id="4533163at2"/>
<dbReference type="Proteomes" id="UP000008561">
    <property type="component" value="Chromosome"/>
</dbReference>
<evidence type="ECO:0000313" key="1">
    <source>
        <dbReference type="EMBL" id="ABW67364.1"/>
    </source>
</evidence>
<dbReference type="RefSeq" id="WP_012174980.1">
    <property type="nucleotide sequence ID" value="NC_009943.1"/>
</dbReference>
<accession>A8ZZW4</accession>
<organism evidence="1 2">
    <name type="scientific">Desulfosudis oleivorans (strain DSM 6200 / JCM 39069 / Hxd3)</name>
    <name type="common">Desulfococcus oleovorans</name>
    <dbReference type="NCBI Taxonomy" id="96561"/>
    <lineage>
        <taxon>Bacteria</taxon>
        <taxon>Pseudomonadati</taxon>
        <taxon>Thermodesulfobacteriota</taxon>
        <taxon>Desulfobacteria</taxon>
        <taxon>Desulfobacterales</taxon>
        <taxon>Desulfosudaceae</taxon>
        <taxon>Desulfosudis</taxon>
    </lineage>
</organism>